<evidence type="ECO:0000313" key="3">
    <source>
        <dbReference type="Proteomes" id="UP001237642"/>
    </source>
</evidence>
<protein>
    <submittedName>
        <fullName evidence="2">Uncharacterized protein</fullName>
    </submittedName>
</protein>
<gene>
    <name evidence="2" type="ORF">POM88_033230</name>
</gene>
<dbReference type="PANTHER" id="PTHR45932">
    <property type="entry name" value="PATELLIN-1"/>
    <property type="match status" value="1"/>
</dbReference>
<accession>A0AAD8I2W9</accession>
<dbReference type="PANTHER" id="PTHR45932:SF17">
    <property type="entry name" value="CELLULAR RETINALDEHYDE-BINDING_TRIPLE FUNCTION DOMAIN-CONTAINING PROTEIN"/>
    <property type="match status" value="1"/>
</dbReference>
<dbReference type="EMBL" id="JAUIZM010000007">
    <property type="protein sequence ID" value="KAK1377037.1"/>
    <property type="molecule type" value="Genomic_DNA"/>
</dbReference>
<reference evidence="2" key="2">
    <citation type="submission" date="2023-05" db="EMBL/GenBank/DDBJ databases">
        <authorList>
            <person name="Schelkunov M.I."/>
        </authorList>
    </citation>
    <scope>NUCLEOTIDE SEQUENCE</scope>
    <source>
        <strain evidence="2">Hsosn_3</strain>
        <tissue evidence="2">Leaf</tissue>
    </source>
</reference>
<feature type="region of interest" description="Disordered" evidence="1">
    <location>
        <begin position="121"/>
        <end position="145"/>
    </location>
</feature>
<reference evidence="2" key="1">
    <citation type="submission" date="2023-02" db="EMBL/GenBank/DDBJ databases">
        <title>Genome of toxic invasive species Heracleum sosnowskyi carries increased number of genes despite the absence of recent whole-genome duplications.</title>
        <authorList>
            <person name="Schelkunov M."/>
            <person name="Shtratnikova V."/>
            <person name="Makarenko M."/>
            <person name="Klepikova A."/>
            <person name="Omelchenko D."/>
            <person name="Novikova G."/>
            <person name="Obukhova E."/>
            <person name="Bogdanov V."/>
            <person name="Penin A."/>
            <person name="Logacheva M."/>
        </authorList>
    </citation>
    <scope>NUCLEOTIDE SEQUENCE</scope>
    <source>
        <strain evidence="2">Hsosn_3</strain>
        <tissue evidence="2">Leaf</tissue>
    </source>
</reference>
<name>A0AAD8I2W9_9APIA</name>
<comment type="caution">
    <text evidence="2">The sequence shown here is derived from an EMBL/GenBank/DDBJ whole genome shotgun (WGS) entry which is preliminary data.</text>
</comment>
<feature type="compositionally biased region" description="Polar residues" evidence="1">
    <location>
        <begin position="136"/>
        <end position="145"/>
    </location>
</feature>
<proteinExistence type="predicted"/>
<evidence type="ECO:0000313" key="2">
    <source>
        <dbReference type="EMBL" id="KAK1377037.1"/>
    </source>
</evidence>
<dbReference type="GO" id="GO:0008289">
    <property type="term" value="F:lipid binding"/>
    <property type="evidence" value="ECO:0007669"/>
    <property type="project" value="InterPro"/>
</dbReference>
<dbReference type="Proteomes" id="UP001237642">
    <property type="component" value="Unassembled WGS sequence"/>
</dbReference>
<dbReference type="AlphaFoldDB" id="A0AAD8I2W9"/>
<keyword evidence="3" id="KW-1185">Reference proteome</keyword>
<dbReference type="InterPro" id="IPR044834">
    <property type="entry name" value="PATL"/>
</dbReference>
<evidence type="ECO:0000256" key="1">
    <source>
        <dbReference type="SAM" id="MobiDB-lite"/>
    </source>
</evidence>
<sequence>MSPLQRTKRKFVLASVAKTEKILFRYMAPEQVPILYGGLSGVCGDCNLAFTNNDPASKITIRPLVKYTLRIPVRKMFLGSLFWITRFLISKNNCNEKSSTGPMEIWMTGFLISKNNSNEKSSTGPMVLPSWPCRAPSSSLEYNSQ</sequence>
<organism evidence="2 3">
    <name type="scientific">Heracleum sosnowskyi</name>
    <dbReference type="NCBI Taxonomy" id="360622"/>
    <lineage>
        <taxon>Eukaryota</taxon>
        <taxon>Viridiplantae</taxon>
        <taxon>Streptophyta</taxon>
        <taxon>Embryophyta</taxon>
        <taxon>Tracheophyta</taxon>
        <taxon>Spermatophyta</taxon>
        <taxon>Magnoliopsida</taxon>
        <taxon>eudicotyledons</taxon>
        <taxon>Gunneridae</taxon>
        <taxon>Pentapetalae</taxon>
        <taxon>asterids</taxon>
        <taxon>campanulids</taxon>
        <taxon>Apiales</taxon>
        <taxon>Apiaceae</taxon>
        <taxon>Apioideae</taxon>
        <taxon>apioid superclade</taxon>
        <taxon>Tordylieae</taxon>
        <taxon>Tordyliinae</taxon>
        <taxon>Heracleum</taxon>
    </lineage>
</organism>